<dbReference type="Proteomes" id="UP000322899">
    <property type="component" value="Unassembled WGS sequence"/>
</dbReference>
<evidence type="ECO:0000259" key="2">
    <source>
        <dbReference type="PROSITE" id="PS50003"/>
    </source>
</evidence>
<dbReference type="Proteomes" id="UP000325113">
    <property type="component" value="Unassembled WGS sequence"/>
</dbReference>
<protein>
    <recommendedName>
        <fullName evidence="2">PH domain-containing protein</fullName>
    </recommendedName>
</protein>
<evidence type="ECO:0000313" key="7">
    <source>
        <dbReference type="Proteomes" id="UP000323011"/>
    </source>
</evidence>
<name>A0A5A8CIP4_CAFRO</name>
<dbReference type="Gene3D" id="2.30.29.30">
    <property type="entry name" value="Pleckstrin-homology domain (PH domain)/Phosphotyrosine-binding domain (PTB)"/>
    <property type="match status" value="1"/>
</dbReference>
<feature type="region of interest" description="Disordered" evidence="1">
    <location>
        <begin position="131"/>
        <end position="174"/>
    </location>
</feature>
<gene>
    <name evidence="5" type="ORF">FNF27_06445</name>
    <name evidence="3" type="ORF">FNF29_03597</name>
    <name evidence="4" type="ORF">FNF31_01786</name>
</gene>
<evidence type="ECO:0000313" key="5">
    <source>
        <dbReference type="EMBL" id="KAA0170968.1"/>
    </source>
</evidence>
<dbReference type="EMBL" id="VLTM01000011">
    <property type="protein sequence ID" value="KAA0165809.1"/>
    <property type="molecule type" value="Genomic_DNA"/>
</dbReference>
<dbReference type="PROSITE" id="PS50003">
    <property type="entry name" value="PH_DOMAIN"/>
    <property type="match status" value="1"/>
</dbReference>
<organism evidence="3 7">
    <name type="scientific">Cafeteria roenbergensis</name>
    <name type="common">Marine flagellate</name>
    <dbReference type="NCBI Taxonomy" id="33653"/>
    <lineage>
        <taxon>Eukaryota</taxon>
        <taxon>Sar</taxon>
        <taxon>Stramenopiles</taxon>
        <taxon>Bigyra</taxon>
        <taxon>Opalozoa</taxon>
        <taxon>Bicosoecida</taxon>
        <taxon>Cafeteriaceae</taxon>
        <taxon>Cafeteria</taxon>
    </lineage>
</organism>
<evidence type="ECO:0000256" key="1">
    <source>
        <dbReference type="SAM" id="MobiDB-lite"/>
    </source>
</evidence>
<comment type="caution">
    <text evidence="3">The sequence shown here is derived from an EMBL/GenBank/DDBJ whole genome shotgun (WGS) entry which is preliminary data.</text>
</comment>
<dbReference type="SMART" id="SM00233">
    <property type="entry name" value="PH"/>
    <property type="match status" value="1"/>
</dbReference>
<dbReference type="InterPro" id="IPR001849">
    <property type="entry name" value="PH_domain"/>
</dbReference>
<evidence type="ECO:0000313" key="8">
    <source>
        <dbReference type="Proteomes" id="UP000325113"/>
    </source>
</evidence>
<keyword evidence="7" id="KW-1185">Reference proteome</keyword>
<dbReference type="EMBL" id="VLTO01000057">
    <property type="protein sequence ID" value="KAA0170968.1"/>
    <property type="molecule type" value="Genomic_DNA"/>
</dbReference>
<evidence type="ECO:0000313" key="6">
    <source>
        <dbReference type="Proteomes" id="UP000322899"/>
    </source>
</evidence>
<proteinExistence type="predicted"/>
<evidence type="ECO:0000313" key="4">
    <source>
        <dbReference type="EMBL" id="KAA0165809.1"/>
    </source>
</evidence>
<accession>A0A5A8CIP4</accession>
<reference evidence="6 7" key="1">
    <citation type="submission" date="2019-07" db="EMBL/GenBank/DDBJ databases">
        <title>Genomes of Cafeteria roenbergensis.</title>
        <authorList>
            <person name="Fischer M.G."/>
            <person name="Hackl T."/>
            <person name="Roman M."/>
        </authorList>
    </citation>
    <scope>NUCLEOTIDE SEQUENCE [LARGE SCALE GENOMIC DNA]</scope>
    <source>
        <strain evidence="3 7">BVI</strain>
        <strain evidence="4 8">Cflag</strain>
        <strain evidence="5 6">E4-10P</strain>
    </source>
</reference>
<dbReference type="InterPro" id="IPR011993">
    <property type="entry name" value="PH-like_dom_sf"/>
</dbReference>
<dbReference type="EMBL" id="VLTN01000019">
    <property type="protein sequence ID" value="KAA0152708.1"/>
    <property type="molecule type" value="Genomic_DNA"/>
</dbReference>
<sequence>MADAEAVSGAFEGILQKQGGGTSLLGSKGWTTRFVRVVEGQISWWKTSKDAEVGRPPRKNLSVPLSKYAAVMQPAAKDDGAAAEGPAAEEYTNFSLIALDKSALEDRKLRSEYHFRAEKKADAEAWLKVMHEHGSSETAPVPPEESAPAEGAAAEKAEEAEEAAEAAEATESSA</sequence>
<dbReference type="SUPFAM" id="SSF50729">
    <property type="entry name" value="PH domain-like"/>
    <property type="match status" value="1"/>
</dbReference>
<feature type="domain" description="PH" evidence="2">
    <location>
        <begin position="8"/>
        <end position="135"/>
    </location>
</feature>
<evidence type="ECO:0000313" key="3">
    <source>
        <dbReference type="EMBL" id="KAA0152708.1"/>
    </source>
</evidence>
<dbReference type="AlphaFoldDB" id="A0A5A8CIP4"/>
<dbReference type="Proteomes" id="UP000323011">
    <property type="component" value="Unassembled WGS sequence"/>
</dbReference>
<dbReference type="CDD" id="cd00821">
    <property type="entry name" value="PH"/>
    <property type="match status" value="1"/>
</dbReference>